<dbReference type="OrthoDB" id="1845088at2759"/>
<keyword evidence="2" id="KW-1185">Reference proteome</keyword>
<evidence type="ECO:0000313" key="2">
    <source>
        <dbReference type="Proteomes" id="UP000187406"/>
    </source>
</evidence>
<dbReference type="PANTHER" id="PTHR47481:SF2">
    <property type="entry name" value="RETROTRANSPOSON GAG DOMAIN-CONTAINING PROTEIN"/>
    <property type="match status" value="1"/>
</dbReference>
<reference evidence="2" key="1">
    <citation type="submission" date="2016-04" db="EMBL/GenBank/DDBJ databases">
        <title>Cephalotus genome sequencing.</title>
        <authorList>
            <person name="Fukushima K."/>
            <person name="Hasebe M."/>
            <person name="Fang X."/>
        </authorList>
    </citation>
    <scope>NUCLEOTIDE SEQUENCE [LARGE SCALE GENOMIC DNA]</scope>
    <source>
        <strain evidence="2">cv. St1</strain>
    </source>
</reference>
<protein>
    <submittedName>
        <fullName evidence="1">UBN2_2 domain-containing protein</fullName>
    </submittedName>
</protein>
<dbReference type="EMBL" id="BDDD01000428">
    <property type="protein sequence ID" value="GAV65686.1"/>
    <property type="molecule type" value="Genomic_DNA"/>
</dbReference>
<sequence>KTDRLVKVLITGTLSEEVLGHAVGTNSSKELWTVLNEAFSQASEAREFELQSKMQYHQKTDSVTITEYINEFKSIFDQLNSIGKPVSDKRKVFVLLTNLGPAYEAFSTTMLKPHVPSYSEIIPLLHIHEL</sequence>
<name>A0A1Q3BCA9_CEPFO</name>
<dbReference type="Pfam" id="PF14223">
    <property type="entry name" value="Retrotran_gag_2"/>
    <property type="match status" value="1"/>
</dbReference>
<feature type="non-terminal residue" evidence="1">
    <location>
        <position position="1"/>
    </location>
</feature>
<dbReference type="AlphaFoldDB" id="A0A1Q3BCA9"/>
<dbReference type="Proteomes" id="UP000187406">
    <property type="component" value="Unassembled WGS sequence"/>
</dbReference>
<dbReference type="InParanoid" id="A0A1Q3BCA9"/>
<comment type="caution">
    <text evidence="1">The sequence shown here is derived from an EMBL/GenBank/DDBJ whole genome shotgun (WGS) entry which is preliminary data.</text>
</comment>
<proteinExistence type="predicted"/>
<organism evidence="1 2">
    <name type="scientific">Cephalotus follicularis</name>
    <name type="common">Albany pitcher plant</name>
    <dbReference type="NCBI Taxonomy" id="3775"/>
    <lineage>
        <taxon>Eukaryota</taxon>
        <taxon>Viridiplantae</taxon>
        <taxon>Streptophyta</taxon>
        <taxon>Embryophyta</taxon>
        <taxon>Tracheophyta</taxon>
        <taxon>Spermatophyta</taxon>
        <taxon>Magnoliopsida</taxon>
        <taxon>eudicotyledons</taxon>
        <taxon>Gunneridae</taxon>
        <taxon>Pentapetalae</taxon>
        <taxon>rosids</taxon>
        <taxon>fabids</taxon>
        <taxon>Oxalidales</taxon>
        <taxon>Cephalotaceae</taxon>
        <taxon>Cephalotus</taxon>
    </lineage>
</organism>
<gene>
    <name evidence="1" type="ORF">CFOL_v3_09200</name>
</gene>
<dbReference type="PANTHER" id="PTHR47481">
    <property type="match status" value="1"/>
</dbReference>
<accession>A0A1Q3BCA9</accession>
<evidence type="ECO:0000313" key="1">
    <source>
        <dbReference type="EMBL" id="GAV65686.1"/>
    </source>
</evidence>